<accession>A0ABD6CSL2</accession>
<feature type="domain" description="DUF7846" evidence="10">
    <location>
        <begin position="508"/>
        <end position="685"/>
    </location>
</feature>
<dbReference type="Pfam" id="PF25230">
    <property type="entry name" value="DUF7846"/>
    <property type="match status" value="1"/>
</dbReference>
<keyword evidence="7 8" id="KW-0472">Membrane</keyword>
<name>A0ABD6CSL2_9EURY</name>
<evidence type="ECO:0000256" key="4">
    <source>
        <dbReference type="ARBA" id="ARBA00022679"/>
    </source>
</evidence>
<dbReference type="AlphaFoldDB" id="A0ABD6CSL2"/>
<keyword evidence="2" id="KW-1003">Cell membrane</keyword>
<comment type="caution">
    <text evidence="11">The sequence shown here is derived from an EMBL/GenBank/DDBJ whole genome shotgun (WGS) entry which is preliminary data.</text>
</comment>
<dbReference type="EMBL" id="JBHUDK010000017">
    <property type="protein sequence ID" value="MFD1600744.1"/>
    <property type="molecule type" value="Genomic_DNA"/>
</dbReference>
<proteinExistence type="predicted"/>
<dbReference type="GO" id="GO:0016757">
    <property type="term" value="F:glycosyltransferase activity"/>
    <property type="evidence" value="ECO:0007669"/>
    <property type="project" value="UniProtKB-KW"/>
</dbReference>
<evidence type="ECO:0000259" key="10">
    <source>
        <dbReference type="Pfam" id="PF25230"/>
    </source>
</evidence>
<feature type="transmembrane region" description="Helical" evidence="8">
    <location>
        <begin position="262"/>
        <end position="286"/>
    </location>
</feature>
<evidence type="ECO:0000259" key="9">
    <source>
        <dbReference type="Pfam" id="PF13231"/>
    </source>
</evidence>
<keyword evidence="3 11" id="KW-0328">Glycosyltransferase</keyword>
<evidence type="ECO:0000256" key="1">
    <source>
        <dbReference type="ARBA" id="ARBA00004651"/>
    </source>
</evidence>
<keyword evidence="12" id="KW-1185">Reference proteome</keyword>
<evidence type="ECO:0000256" key="7">
    <source>
        <dbReference type="ARBA" id="ARBA00023136"/>
    </source>
</evidence>
<evidence type="ECO:0000256" key="2">
    <source>
        <dbReference type="ARBA" id="ARBA00022475"/>
    </source>
</evidence>
<evidence type="ECO:0000313" key="12">
    <source>
        <dbReference type="Proteomes" id="UP001597085"/>
    </source>
</evidence>
<feature type="domain" description="Glycosyltransferase RgtA/B/C/D-like" evidence="9">
    <location>
        <begin position="142"/>
        <end position="245"/>
    </location>
</feature>
<keyword evidence="6 8" id="KW-1133">Transmembrane helix</keyword>
<dbReference type="InterPro" id="IPR057168">
    <property type="entry name" value="DUF7846"/>
</dbReference>
<dbReference type="InterPro" id="IPR038731">
    <property type="entry name" value="RgtA/B/C-like"/>
</dbReference>
<dbReference type="PANTHER" id="PTHR33908:SF11">
    <property type="entry name" value="MEMBRANE PROTEIN"/>
    <property type="match status" value="1"/>
</dbReference>
<feature type="transmembrane region" description="Helical" evidence="8">
    <location>
        <begin position="232"/>
        <end position="250"/>
    </location>
</feature>
<evidence type="ECO:0000313" key="11">
    <source>
        <dbReference type="EMBL" id="MFD1600744.1"/>
    </source>
</evidence>
<feature type="transmembrane region" description="Helical" evidence="8">
    <location>
        <begin position="42"/>
        <end position="59"/>
    </location>
</feature>
<reference evidence="11 12" key="1">
    <citation type="journal article" date="2019" name="Int. J. Syst. Evol. Microbiol.">
        <title>The Global Catalogue of Microorganisms (GCM) 10K type strain sequencing project: providing services to taxonomists for standard genome sequencing and annotation.</title>
        <authorList>
            <consortium name="The Broad Institute Genomics Platform"/>
            <consortium name="The Broad Institute Genome Sequencing Center for Infectious Disease"/>
            <person name="Wu L."/>
            <person name="Ma J."/>
        </authorList>
    </citation>
    <scope>NUCLEOTIDE SEQUENCE [LARGE SCALE GENOMIC DNA]</scope>
    <source>
        <strain evidence="11 12">CGMCC 1.12121</strain>
    </source>
</reference>
<evidence type="ECO:0000256" key="3">
    <source>
        <dbReference type="ARBA" id="ARBA00022676"/>
    </source>
</evidence>
<dbReference type="EC" id="2.4.-.-" evidence="11"/>
<keyword evidence="5 8" id="KW-0812">Transmembrane</keyword>
<feature type="transmembrane region" description="Helical" evidence="8">
    <location>
        <begin position="381"/>
        <end position="402"/>
    </location>
</feature>
<evidence type="ECO:0000256" key="6">
    <source>
        <dbReference type="ARBA" id="ARBA00022989"/>
    </source>
</evidence>
<dbReference type="GO" id="GO:0005886">
    <property type="term" value="C:plasma membrane"/>
    <property type="evidence" value="ECO:0007669"/>
    <property type="project" value="UniProtKB-SubCell"/>
</dbReference>
<dbReference type="InterPro" id="IPR050297">
    <property type="entry name" value="LipidA_mod_glycosyltrf_83"/>
</dbReference>
<dbReference type="RefSeq" id="WP_256420274.1">
    <property type="nucleotide sequence ID" value="NZ_JANHDI010000002.1"/>
</dbReference>
<dbReference type="Proteomes" id="UP001597085">
    <property type="component" value="Unassembled WGS sequence"/>
</dbReference>
<feature type="transmembrane region" description="Helical" evidence="8">
    <location>
        <begin position="456"/>
        <end position="479"/>
    </location>
</feature>
<evidence type="ECO:0000256" key="8">
    <source>
        <dbReference type="SAM" id="Phobius"/>
    </source>
</evidence>
<gene>
    <name evidence="11" type="ORF">ACFSBX_17570</name>
</gene>
<feature type="transmembrane region" description="Helical" evidence="8">
    <location>
        <begin position="339"/>
        <end position="360"/>
    </location>
</feature>
<keyword evidence="4 11" id="KW-0808">Transferase</keyword>
<evidence type="ECO:0000256" key="5">
    <source>
        <dbReference type="ARBA" id="ARBA00022692"/>
    </source>
</evidence>
<dbReference type="GO" id="GO:0008610">
    <property type="term" value="P:lipid biosynthetic process"/>
    <property type="evidence" value="ECO:0007669"/>
    <property type="project" value="UniProtKB-ARBA"/>
</dbReference>
<dbReference type="Pfam" id="PF13231">
    <property type="entry name" value="PMT_2"/>
    <property type="match status" value="1"/>
</dbReference>
<dbReference type="PANTHER" id="PTHR33908">
    <property type="entry name" value="MANNOSYLTRANSFERASE YKCB-RELATED"/>
    <property type="match status" value="1"/>
</dbReference>
<feature type="transmembrane region" description="Helical" evidence="8">
    <location>
        <begin position="136"/>
        <end position="155"/>
    </location>
</feature>
<comment type="subcellular location">
    <subcellularLocation>
        <location evidence="1">Cell membrane</location>
        <topology evidence="1">Multi-pass membrane protein</topology>
    </subcellularLocation>
</comment>
<feature type="transmembrane region" description="Helical" evidence="8">
    <location>
        <begin position="422"/>
        <end position="444"/>
    </location>
</feature>
<sequence>MSRRSFESRLRSVLHRLRAAPRLAVAAFRSVVAAGRERPERVLAAALTLAVGGLVYFLAVDLFPYHSVNDDEGVYLYQAAMLLEGKLFLRPGDIPWDAVRPWFFVVDDVGGEIRMYAKYSPVAPAVFAIGRLLGDWNLALGLVAAGTAGGVYLLGSAAFDRRVGLLAVPILAGSPLFLLTSSTFLSYAPATMLNVAFAVAYVRAARTGSRRWGAAAGTAVGLAFFARPFTAVLFALPFIGHTLVSLGVAWRRSGWTPGFRDVLGRSLAVAVPGAAFVGVTLAYNAVVTGDPLTFPYAAFAPNDGIGFGTREILNYERAYTPELAAEVTATITEFFFTEWVAAGPTGTALAAVGALAAVWRERGRLRTAVSRFDPAAGMGDSEVAAVLFAVLPSVFLGEAYFWGTHNGLRNGLIDLLGPFYHFDALVPVAVFGAAGVAFLVRGAASGLRSVTTRRRARIALLVGLVASAPVVASAEAAVLDDPFAANERRTDSLEATYEPFEDQEFDDAVVFTPDPYGDWQAHPFQYLRSGGGYDGDVVYATDGGPERDLAVLAATNRTPYRFTYRGEWTGAYFPVNPELQRLRVLDGASVRAVTTVGVPAEAASASVRVETPEGYARYSVPDAARTNDTVTVEWTIGPEAARAENLEYEGGSRFSDVPLADEGAEVDLVVTFVGVGGSSVTYRQEVTVDGDTAGEGVRVVWPPETRVCRLTTECEYEGTWVGPDGDYVDGVSVEMDARVAS</sequence>
<feature type="transmembrane region" description="Helical" evidence="8">
    <location>
        <begin position="162"/>
        <end position="178"/>
    </location>
</feature>
<protein>
    <submittedName>
        <fullName evidence="11">ArnT family glycosyltransferase</fullName>
        <ecNumber evidence="11">2.4.-.-</ecNumber>
    </submittedName>
</protein>
<organism evidence="11 12">
    <name type="scientific">Halobellus rarus</name>
    <dbReference type="NCBI Taxonomy" id="1126237"/>
    <lineage>
        <taxon>Archaea</taxon>
        <taxon>Methanobacteriati</taxon>
        <taxon>Methanobacteriota</taxon>
        <taxon>Stenosarchaea group</taxon>
        <taxon>Halobacteria</taxon>
        <taxon>Halobacteriales</taxon>
        <taxon>Haloferacaceae</taxon>
        <taxon>Halobellus</taxon>
    </lineage>
</organism>